<dbReference type="PANTHER" id="PTHR11236">
    <property type="entry name" value="AMINOBENZOATE/ANTHRANILATE SYNTHASE"/>
    <property type="match status" value="1"/>
</dbReference>
<keyword evidence="4" id="KW-0315">Glutamine amidotransferase</keyword>
<dbReference type="NCBIfam" id="TIGR00553">
    <property type="entry name" value="pabB"/>
    <property type="match status" value="1"/>
</dbReference>
<dbReference type="AlphaFoldDB" id="A0A3N2RPW3"/>
<organism evidence="9 10">
    <name type="scientific">Lysobacter enzymogenes</name>
    <dbReference type="NCBI Taxonomy" id="69"/>
    <lineage>
        <taxon>Bacteria</taxon>
        <taxon>Pseudomonadati</taxon>
        <taxon>Pseudomonadota</taxon>
        <taxon>Gammaproteobacteria</taxon>
        <taxon>Lysobacterales</taxon>
        <taxon>Lysobacteraceae</taxon>
        <taxon>Lysobacter</taxon>
    </lineage>
</organism>
<dbReference type="InterPro" id="IPR006221">
    <property type="entry name" value="TrpG/PapA_dom"/>
</dbReference>
<dbReference type="InterPro" id="IPR005802">
    <property type="entry name" value="ADC_synth_comp_1"/>
</dbReference>
<dbReference type="Gene3D" id="3.60.120.10">
    <property type="entry name" value="Anthranilate synthase"/>
    <property type="match status" value="1"/>
</dbReference>
<dbReference type="FunFam" id="3.40.50.880:FF:000003">
    <property type="entry name" value="Anthranilate synthase component II"/>
    <property type="match status" value="1"/>
</dbReference>
<evidence type="ECO:0000313" key="10">
    <source>
        <dbReference type="Proteomes" id="UP000275910"/>
    </source>
</evidence>
<feature type="region of interest" description="Disordered" evidence="5">
    <location>
        <begin position="194"/>
        <end position="221"/>
    </location>
</feature>
<dbReference type="InterPro" id="IPR019999">
    <property type="entry name" value="Anth_synth_I-like"/>
</dbReference>
<evidence type="ECO:0000256" key="5">
    <source>
        <dbReference type="SAM" id="MobiDB-lite"/>
    </source>
</evidence>
<dbReference type="PRINTS" id="PR00096">
    <property type="entry name" value="GATASE"/>
</dbReference>
<comment type="caution">
    <text evidence="9">The sequence shown here is derived from an EMBL/GenBank/DDBJ whole genome shotgun (WGS) entry which is preliminary data.</text>
</comment>
<dbReference type="EMBL" id="RCTY01000001">
    <property type="protein sequence ID" value="ROU09487.1"/>
    <property type="molecule type" value="Genomic_DNA"/>
</dbReference>
<reference evidence="9 10" key="1">
    <citation type="submission" date="2018-10" db="EMBL/GenBank/DDBJ databases">
        <title>The genome of Lysobacter enzymogenes OH11.</title>
        <authorList>
            <person name="Liu F."/>
            <person name="Zhao Y."/>
            <person name="Qian G."/>
            <person name="Chen Y."/>
            <person name="Xu H."/>
        </authorList>
    </citation>
    <scope>NUCLEOTIDE SEQUENCE [LARGE SCALE GENOMIC DNA]</scope>
    <source>
        <strain evidence="9 10">OH11</strain>
    </source>
</reference>
<evidence type="ECO:0000259" key="8">
    <source>
        <dbReference type="Pfam" id="PF04715"/>
    </source>
</evidence>
<dbReference type="EC" id="2.6.1.85" evidence="2"/>
<dbReference type="Proteomes" id="UP000275910">
    <property type="component" value="Unassembled WGS sequence"/>
</dbReference>
<evidence type="ECO:0000259" key="6">
    <source>
        <dbReference type="Pfam" id="PF00117"/>
    </source>
</evidence>
<evidence type="ECO:0000259" key="7">
    <source>
        <dbReference type="Pfam" id="PF00425"/>
    </source>
</evidence>
<dbReference type="InterPro" id="IPR017926">
    <property type="entry name" value="GATASE"/>
</dbReference>
<dbReference type="GO" id="GO:0009396">
    <property type="term" value="P:folic acid-containing compound biosynthetic process"/>
    <property type="evidence" value="ECO:0007669"/>
    <property type="project" value="InterPro"/>
</dbReference>
<dbReference type="Pfam" id="PF00117">
    <property type="entry name" value="GATase"/>
    <property type="match status" value="1"/>
</dbReference>
<dbReference type="InterPro" id="IPR006805">
    <property type="entry name" value="Anth_synth_I_N"/>
</dbReference>
<evidence type="ECO:0000256" key="3">
    <source>
        <dbReference type="ARBA" id="ARBA00022679"/>
    </source>
</evidence>
<accession>A0A3N2RPW3</accession>
<dbReference type="Gene3D" id="3.40.50.880">
    <property type="match status" value="1"/>
</dbReference>
<evidence type="ECO:0000256" key="1">
    <source>
        <dbReference type="ARBA" id="ARBA00005970"/>
    </source>
</evidence>
<dbReference type="Pfam" id="PF04715">
    <property type="entry name" value="Anth_synt_I_N"/>
    <property type="match status" value="1"/>
</dbReference>
<dbReference type="GO" id="GO:0046820">
    <property type="term" value="F:4-amino-4-deoxychorismate synthase activity"/>
    <property type="evidence" value="ECO:0007669"/>
    <property type="project" value="UniProtKB-EC"/>
</dbReference>
<dbReference type="NCBIfam" id="TIGR00566">
    <property type="entry name" value="trpG_papA"/>
    <property type="match status" value="1"/>
</dbReference>
<keyword evidence="3 9" id="KW-0808">Transferase</keyword>
<name>A0A3N2RPW3_LYSEN</name>
<protein>
    <recommendedName>
        <fullName evidence="2">aminodeoxychorismate synthase</fullName>
        <ecNumber evidence="2">2.6.1.85</ecNumber>
    </recommendedName>
</protein>
<dbReference type="InterPro" id="IPR015890">
    <property type="entry name" value="Chorismate_C"/>
</dbReference>
<comment type="similarity">
    <text evidence="1">In the C-terminal section; belongs to the anthranilate synthase component I family.</text>
</comment>
<evidence type="ECO:0000256" key="2">
    <source>
        <dbReference type="ARBA" id="ARBA00013139"/>
    </source>
</evidence>
<dbReference type="SUPFAM" id="SSF56322">
    <property type="entry name" value="ADC synthase"/>
    <property type="match status" value="1"/>
</dbReference>
<evidence type="ECO:0000313" key="9">
    <source>
        <dbReference type="EMBL" id="ROU09487.1"/>
    </source>
</evidence>
<dbReference type="InterPro" id="IPR005801">
    <property type="entry name" value="ADC_synthase"/>
</dbReference>
<gene>
    <name evidence="9" type="primary">pabB</name>
    <name evidence="9" type="ORF">D9T17_00860</name>
</gene>
<feature type="domain" description="Anthranilate synthase component I N-terminal" evidence="8">
    <location>
        <begin position="242"/>
        <end position="357"/>
    </location>
</feature>
<proteinExistence type="inferred from homology"/>
<dbReference type="SUPFAM" id="SSF52317">
    <property type="entry name" value="Class I glutamine amidotransferase-like"/>
    <property type="match status" value="1"/>
</dbReference>
<sequence>MKVLLVDNYDSFTHNIAHYLGEANGEPPTVVANDALDWAGIEAGDYDAIVISPGPGRPERAADMGVSNEAIARAGVPVLGICLGHQALVHVFGGTIAHAPQPMHGRLSTVEHDGSALFAHIPSSFEVVRYHSLIAAEPLPAGLRVTARTADGLPMALEHVDRPLWGVQFHPESIHTEFGHQLINNFIELARQHTARKRRRRGGEAASAGEPAAPRAQARETWSIQSRRLTAPADPQALFLHAFAASDTAFWLDSSAIRPGYSRFSFIGDGREDGAQALVHRVGDAGADTVFERIRAGLNVDPRGGETLPFDFVGGWVGYFGYELKALTEVAGPHRARQPDLYLRFVRRFLAYDHLERCWHAVATGPLSAQADDGAWLERMAALLQATPEAPALAHGARAEPVEFQLELDREAYRGRIRQCFAQIGDGETYEVCLTNRLRARVDLDPVELYRHLRQVNPAPYSALLRHPGFDVLSSSPERFLRLSPNGVVEIKPIKGTRPRAGRDEDDRAIAAGLKRCEKDRAENLMIVDLTRNDLARVSEVGSVWVPKLMQIESYASVHQLVSTVRAQLSAGLDVVDLLQATFPGGSMTGAPKRRTLQIIDALEASARGIYSGAIGYLSLNGAADLSMVIRTLVHQDGSLELGVGGAVIALSDPDGEFEELLVKARAPMRAVARCASGDADAWRIPGETEPAPAASVALAHPRS</sequence>
<dbReference type="PANTHER" id="PTHR11236:SF18">
    <property type="entry name" value="AMINODEOXYCHORISMATE SYNTHASE"/>
    <property type="match status" value="1"/>
</dbReference>
<dbReference type="GO" id="GO:0008153">
    <property type="term" value="P:4-aminobenzoate biosynthetic process"/>
    <property type="evidence" value="ECO:0007669"/>
    <property type="project" value="TreeGrafter"/>
</dbReference>
<dbReference type="Pfam" id="PF00425">
    <property type="entry name" value="Chorismate_bind"/>
    <property type="match status" value="1"/>
</dbReference>
<dbReference type="PRINTS" id="PR00099">
    <property type="entry name" value="CPSGATASE"/>
</dbReference>
<dbReference type="CDD" id="cd01743">
    <property type="entry name" value="GATase1_Anthranilate_Synthase"/>
    <property type="match status" value="1"/>
</dbReference>
<dbReference type="InterPro" id="IPR029062">
    <property type="entry name" value="Class_I_gatase-like"/>
</dbReference>
<keyword evidence="9" id="KW-0032">Aminotransferase</keyword>
<dbReference type="GO" id="GO:0005737">
    <property type="term" value="C:cytoplasm"/>
    <property type="evidence" value="ECO:0007669"/>
    <property type="project" value="TreeGrafter"/>
</dbReference>
<feature type="compositionally biased region" description="Low complexity" evidence="5">
    <location>
        <begin position="204"/>
        <end position="220"/>
    </location>
</feature>
<dbReference type="GO" id="GO:0000162">
    <property type="term" value="P:L-tryptophan biosynthetic process"/>
    <property type="evidence" value="ECO:0007669"/>
    <property type="project" value="TreeGrafter"/>
</dbReference>
<feature type="domain" description="Glutamine amidotransferase" evidence="6">
    <location>
        <begin position="4"/>
        <end position="187"/>
    </location>
</feature>
<dbReference type="PRINTS" id="PR00097">
    <property type="entry name" value="ANTSNTHASEII"/>
</dbReference>
<feature type="domain" description="Chorismate-utilising enzyme C-terminal" evidence="7">
    <location>
        <begin position="410"/>
        <end position="664"/>
    </location>
</feature>
<dbReference type="PROSITE" id="PS51273">
    <property type="entry name" value="GATASE_TYPE_1"/>
    <property type="match status" value="1"/>
</dbReference>
<evidence type="ECO:0000256" key="4">
    <source>
        <dbReference type="ARBA" id="ARBA00022962"/>
    </source>
</evidence>